<evidence type="ECO:0000256" key="1">
    <source>
        <dbReference type="SAM" id="MobiDB-lite"/>
    </source>
</evidence>
<reference evidence="2 3" key="1">
    <citation type="journal article" date="2017" name="Int. J. Syst. Evol. Microbiol.">
        <title>Mycobacterium talmoniae sp. nov., a slowly growing mycobacterium isolated from human respiratory samples.</title>
        <authorList>
            <person name="Davidson R.M."/>
            <person name="DeGroote M.A."/>
            <person name="Marola J.L."/>
            <person name="Buss S."/>
            <person name="Jones V."/>
            <person name="McNeil M.R."/>
            <person name="Freifeld A.G."/>
            <person name="Elaine Epperson L."/>
            <person name="Hasan N.A."/>
            <person name="Jackson M."/>
            <person name="Iwen P.C."/>
            <person name="Salfinger M."/>
            <person name="Strong M."/>
        </authorList>
    </citation>
    <scope>NUCLEOTIDE SEQUENCE [LARGE SCALE GENOMIC DNA]</scope>
    <source>
        <strain evidence="2 3">ATCC BAA-2683</strain>
    </source>
</reference>
<organism evidence="2 3">
    <name type="scientific">Mycobacterium talmoniae</name>
    <dbReference type="NCBI Taxonomy" id="1858794"/>
    <lineage>
        <taxon>Bacteria</taxon>
        <taxon>Bacillati</taxon>
        <taxon>Actinomycetota</taxon>
        <taxon>Actinomycetes</taxon>
        <taxon>Mycobacteriales</taxon>
        <taxon>Mycobacteriaceae</taxon>
        <taxon>Mycobacterium</taxon>
    </lineage>
</organism>
<protein>
    <submittedName>
        <fullName evidence="2">Uncharacterized protein</fullName>
    </submittedName>
</protein>
<feature type="compositionally biased region" description="Polar residues" evidence="1">
    <location>
        <begin position="1"/>
        <end position="11"/>
    </location>
</feature>
<proteinExistence type="predicted"/>
<sequence length="68" mass="7058">MTTQCPPSIDTTRPPDGMDPVNRCNAGVTKMSRRGASTCTATVVDGSGVAGDSSGAGILARYKFRPLR</sequence>
<dbReference type="Proteomes" id="UP000238296">
    <property type="component" value="Unassembled WGS sequence"/>
</dbReference>
<comment type="caution">
    <text evidence="2">The sequence shown here is derived from an EMBL/GenBank/DDBJ whole genome shotgun (WGS) entry which is preliminary data.</text>
</comment>
<name>A0A2S8BE80_9MYCO</name>
<evidence type="ECO:0000313" key="3">
    <source>
        <dbReference type="Proteomes" id="UP000238296"/>
    </source>
</evidence>
<accession>A0A2S8BE80</accession>
<dbReference type="AlphaFoldDB" id="A0A2S8BE80"/>
<feature type="region of interest" description="Disordered" evidence="1">
    <location>
        <begin position="1"/>
        <end position="21"/>
    </location>
</feature>
<evidence type="ECO:0000313" key="2">
    <source>
        <dbReference type="EMBL" id="PQM44938.1"/>
    </source>
</evidence>
<dbReference type="EMBL" id="PPEA01000689">
    <property type="protein sequence ID" value="PQM44938.1"/>
    <property type="molecule type" value="Genomic_DNA"/>
</dbReference>
<gene>
    <name evidence="2" type="ORF">C1Y40_04896</name>
</gene>